<gene>
    <name evidence="2" type="ORF">N789_13105</name>
</gene>
<dbReference type="OrthoDB" id="10014371at2"/>
<comment type="caution">
    <text evidence="2">The sequence shown here is derived from an EMBL/GenBank/DDBJ whole genome shotgun (WGS) entry which is preliminary data.</text>
</comment>
<dbReference type="STRING" id="1121015.GCA_000420545_02663"/>
<feature type="transmembrane region" description="Helical" evidence="1">
    <location>
        <begin position="28"/>
        <end position="44"/>
    </location>
</feature>
<dbReference type="EMBL" id="AVCI01000009">
    <property type="protein sequence ID" value="KFN42572.1"/>
    <property type="molecule type" value="Genomic_DNA"/>
</dbReference>
<keyword evidence="1" id="KW-1133">Transmembrane helix</keyword>
<dbReference type="RefSeq" id="WP_022970268.1">
    <property type="nucleotide sequence ID" value="NZ_ATVD01000006.1"/>
</dbReference>
<feature type="transmembrane region" description="Helical" evidence="1">
    <location>
        <begin position="98"/>
        <end position="117"/>
    </location>
</feature>
<evidence type="ECO:0000313" key="2">
    <source>
        <dbReference type="EMBL" id="KFN42572.1"/>
    </source>
</evidence>
<organism evidence="2 3">
    <name type="scientific">Arenimonas oryziterrae DSM 21050 = YC6267</name>
    <dbReference type="NCBI Taxonomy" id="1121015"/>
    <lineage>
        <taxon>Bacteria</taxon>
        <taxon>Pseudomonadati</taxon>
        <taxon>Pseudomonadota</taxon>
        <taxon>Gammaproteobacteria</taxon>
        <taxon>Lysobacterales</taxon>
        <taxon>Lysobacteraceae</taxon>
        <taxon>Arenimonas</taxon>
    </lineage>
</organism>
<evidence type="ECO:0000313" key="3">
    <source>
        <dbReference type="Proteomes" id="UP000029385"/>
    </source>
</evidence>
<keyword evidence="3" id="KW-1185">Reference proteome</keyword>
<dbReference type="eggNOG" id="ENOG502ZUP1">
    <property type="taxonomic scope" value="Bacteria"/>
</dbReference>
<feature type="transmembrane region" description="Helical" evidence="1">
    <location>
        <begin position="64"/>
        <end position="86"/>
    </location>
</feature>
<keyword evidence="1" id="KW-0472">Membrane</keyword>
<sequence length="204" mass="22057">MLQILAVALLSILSGVLLSSGAMSWPIRPGLVGCAALLVSAWAARRYWQGLRVEDGPGSPERALWHGLASFGLLFGHLSATVWTLGPVLEMHSLAGHAMALDNWTLVLGAVVSYAIARDPEPRHDERDAMIRAQGERVGHATLLLLLLPLILALGFGAHTMVGRANQPMLAHVLILIVMLRCLAQHIAQLRLYWLDTCAERSAA</sequence>
<dbReference type="AlphaFoldDB" id="A0A091ATS8"/>
<name>A0A091ATS8_9GAMM</name>
<proteinExistence type="predicted"/>
<accession>A0A091ATS8</accession>
<evidence type="ECO:0000256" key="1">
    <source>
        <dbReference type="SAM" id="Phobius"/>
    </source>
</evidence>
<reference evidence="2 3" key="1">
    <citation type="submission" date="2013-09" db="EMBL/GenBank/DDBJ databases">
        <title>Genome sequencing of Arenimonas oryziterrae.</title>
        <authorList>
            <person name="Chen F."/>
            <person name="Wang G."/>
        </authorList>
    </citation>
    <scope>NUCLEOTIDE SEQUENCE [LARGE SCALE GENOMIC DNA]</scope>
    <source>
        <strain evidence="2 3">YC6267</strain>
    </source>
</reference>
<protein>
    <submittedName>
        <fullName evidence="2">Uncharacterized protein</fullName>
    </submittedName>
</protein>
<dbReference type="PATRIC" id="fig|1121015.4.peg.2092"/>
<dbReference type="Proteomes" id="UP000029385">
    <property type="component" value="Unassembled WGS sequence"/>
</dbReference>
<keyword evidence="1" id="KW-0812">Transmembrane</keyword>
<feature type="transmembrane region" description="Helical" evidence="1">
    <location>
        <begin position="165"/>
        <end position="184"/>
    </location>
</feature>
<feature type="transmembrane region" description="Helical" evidence="1">
    <location>
        <begin position="138"/>
        <end position="159"/>
    </location>
</feature>